<feature type="chain" id="PRO_5040363498" evidence="2">
    <location>
        <begin position="18"/>
        <end position="243"/>
    </location>
</feature>
<comment type="caution">
    <text evidence="3">The sequence shown here is derived from an EMBL/GenBank/DDBJ whole genome shotgun (WGS) entry which is preliminary data.</text>
</comment>
<gene>
    <name evidence="3" type="ORF">K460DRAFT_411941</name>
</gene>
<reference evidence="3" key="1">
    <citation type="submission" date="2020-01" db="EMBL/GenBank/DDBJ databases">
        <authorList>
            <consortium name="DOE Joint Genome Institute"/>
            <person name="Haridas S."/>
            <person name="Albert R."/>
            <person name="Binder M."/>
            <person name="Bloem J."/>
            <person name="Labutti K."/>
            <person name="Salamov A."/>
            <person name="Andreopoulos B."/>
            <person name="Baker S.E."/>
            <person name="Barry K."/>
            <person name="Bills G."/>
            <person name="Bluhm B.H."/>
            <person name="Cannon C."/>
            <person name="Castanera R."/>
            <person name="Culley D.E."/>
            <person name="Daum C."/>
            <person name="Ezra D."/>
            <person name="Gonzalez J.B."/>
            <person name="Henrissat B."/>
            <person name="Kuo A."/>
            <person name="Liang C."/>
            <person name="Lipzen A."/>
            <person name="Lutzoni F."/>
            <person name="Magnuson J."/>
            <person name="Mondo S."/>
            <person name="Nolan M."/>
            <person name="Ohm R."/>
            <person name="Pangilinan J."/>
            <person name="Park H.-J."/>
            <person name="Ramirez L."/>
            <person name="Alfaro M."/>
            <person name="Sun H."/>
            <person name="Tritt A."/>
            <person name="Yoshinaga Y."/>
            <person name="Zwiers L.-H."/>
            <person name="Turgeon B.G."/>
            <person name="Goodwin S.B."/>
            <person name="Spatafora J.W."/>
            <person name="Crous P.W."/>
            <person name="Grigoriev I.V."/>
        </authorList>
    </citation>
    <scope>NUCLEOTIDE SEQUENCE</scope>
    <source>
        <strain evidence="3">CBS 394.84</strain>
    </source>
</reference>
<dbReference type="GeneID" id="63854760"/>
<evidence type="ECO:0000313" key="3">
    <source>
        <dbReference type="EMBL" id="KAF1850205.1"/>
    </source>
</evidence>
<keyword evidence="4" id="KW-1185">Reference proteome</keyword>
<dbReference type="RefSeq" id="XP_040792768.1">
    <property type="nucleotide sequence ID" value="XM_040937510.1"/>
</dbReference>
<proteinExistence type="predicted"/>
<sequence length="243" mass="26488">MLAGLLFSIKTFLSTLCCRRKAPSAQSRARTAPMPPEMVPLPPSPPLLPRPASLFGRRHEVERSPAVGFLPSTSSVALGTDDHERVVPVARFRSFTPTTFPAGTVLGWGVEPLVLVADKNLACDVYKLALISHIPMSPTHDHTAFDQDGSSIEYHLKPSRNTQPGEFWSNLGPMSTPLVQSGGRRYLWEVNLSLRVHVALPGNIFGWPSRAALSEGTVWTWWEVKSDSGSPFPPPGNVLFGDG</sequence>
<dbReference type="AlphaFoldDB" id="A0A9P4LCP2"/>
<accession>A0A9P4LCP2</accession>
<keyword evidence="2" id="KW-0732">Signal</keyword>
<evidence type="ECO:0000256" key="2">
    <source>
        <dbReference type="SAM" id="SignalP"/>
    </source>
</evidence>
<evidence type="ECO:0000256" key="1">
    <source>
        <dbReference type="SAM" id="MobiDB-lite"/>
    </source>
</evidence>
<evidence type="ECO:0000313" key="4">
    <source>
        <dbReference type="Proteomes" id="UP000800039"/>
    </source>
</evidence>
<feature type="signal peptide" evidence="2">
    <location>
        <begin position="1"/>
        <end position="17"/>
    </location>
</feature>
<organism evidence="3 4">
    <name type="scientific">Cucurbitaria berberidis CBS 394.84</name>
    <dbReference type="NCBI Taxonomy" id="1168544"/>
    <lineage>
        <taxon>Eukaryota</taxon>
        <taxon>Fungi</taxon>
        <taxon>Dikarya</taxon>
        <taxon>Ascomycota</taxon>
        <taxon>Pezizomycotina</taxon>
        <taxon>Dothideomycetes</taxon>
        <taxon>Pleosporomycetidae</taxon>
        <taxon>Pleosporales</taxon>
        <taxon>Pleosporineae</taxon>
        <taxon>Cucurbitariaceae</taxon>
        <taxon>Cucurbitaria</taxon>
    </lineage>
</organism>
<dbReference type="EMBL" id="ML976614">
    <property type="protein sequence ID" value="KAF1850205.1"/>
    <property type="molecule type" value="Genomic_DNA"/>
</dbReference>
<protein>
    <submittedName>
        <fullName evidence="3">Uncharacterized protein</fullName>
    </submittedName>
</protein>
<name>A0A9P4LCP2_9PLEO</name>
<feature type="compositionally biased region" description="Pro residues" evidence="1">
    <location>
        <begin position="33"/>
        <end position="43"/>
    </location>
</feature>
<dbReference type="Proteomes" id="UP000800039">
    <property type="component" value="Unassembled WGS sequence"/>
</dbReference>
<feature type="region of interest" description="Disordered" evidence="1">
    <location>
        <begin position="24"/>
        <end position="43"/>
    </location>
</feature>